<proteinExistence type="predicted"/>
<accession>A0AAU7GB28</accession>
<evidence type="ECO:0000256" key="2">
    <source>
        <dbReference type="SAM" id="Phobius"/>
    </source>
</evidence>
<feature type="compositionally biased region" description="Pro residues" evidence="1">
    <location>
        <begin position="7"/>
        <end position="24"/>
    </location>
</feature>
<dbReference type="Pfam" id="PF13828">
    <property type="entry name" value="DUF4190"/>
    <property type="match status" value="1"/>
</dbReference>
<organism evidence="4">
    <name type="scientific">Leifsonia sp. NPDC080035</name>
    <dbReference type="NCBI Taxonomy" id="3143936"/>
    <lineage>
        <taxon>Bacteria</taxon>
        <taxon>Bacillati</taxon>
        <taxon>Actinomycetota</taxon>
        <taxon>Actinomycetes</taxon>
        <taxon>Micrococcales</taxon>
        <taxon>Microbacteriaceae</taxon>
        <taxon>Leifsonia</taxon>
    </lineage>
</organism>
<keyword evidence="2" id="KW-0812">Transmembrane</keyword>
<dbReference type="AlphaFoldDB" id="A0AAU7GB28"/>
<reference evidence="4" key="1">
    <citation type="submission" date="2024-05" db="EMBL/GenBank/DDBJ databases">
        <title>The Natural Products Discovery Center: Release of the First 8490 Sequenced Strains for Exploring Actinobacteria Biosynthetic Diversity.</title>
        <authorList>
            <person name="Kalkreuter E."/>
            <person name="Kautsar S.A."/>
            <person name="Yang D."/>
            <person name="Bader C.D."/>
            <person name="Teijaro C.N."/>
            <person name="Fluegel L."/>
            <person name="Davis C.M."/>
            <person name="Simpson J.R."/>
            <person name="Lauterbach L."/>
            <person name="Steele A.D."/>
            <person name="Gui C."/>
            <person name="Meng S."/>
            <person name="Li G."/>
            <person name="Viehrig K."/>
            <person name="Ye F."/>
            <person name="Su P."/>
            <person name="Kiefer A.F."/>
            <person name="Nichols A."/>
            <person name="Cepeda A.J."/>
            <person name="Yan W."/>
            <person name="Fan B."/>
            <person name="Jiang Y."/>
            <person name="Adhikari A."/>
            <person name="Zheng C.-J."/>
            <person name="Schuster L."/>
            <person name="Cowan T.M."/>
            <person name="Smanski M.J."/>
            <person name="Chevrette M.G."/>
            <person name="de Carvalho L.P.S."/>
            <person name="Shen B."/>
        </authorList>
    </citation>
    <scope>NUCLEOTIDE SEQUENCE</scope>
    <source>
        <strain evidence="4">NPDC080035</strain>
    </source>
</reference>
<feature type="transmembrane region" description="Helical" evidence="2">
    <location>
        <begin position="76"/>
        <end position="107"/>
    </location>
</feature>
<feature type="transmembrane region" description="Helical" evidence="2">
    <location>
        <begin position="40"/>
        <end position="64"/>
    </location>
</feature>
<evidence type="ECO:0000259" key="3">
    <source>
        <dbReference type="Pfam" id="PF13828"/>
    </source>
</evidence>
<evidence type="ECO:0000313" key="4">
    <source>
        <dbReference type="EMBL" id="XBM47874.1"/>
    </source>
</evidence>
<dbReference type="EMBL" id="CP157390">
    <property type="protein sequence ID" value="XBM47874.1"/>
    <property type="molecule type" value="Genomic_DNA"/>
</dbReference>
<feature type="domain" description="DUF4190" evidence="3">
    <location>
        <begin position="40"/>
        <end position="94"/>
    </location>
</feature>
<dbReference type="RefSeq" id="WP_348787839.1">
    <property type="nucleotide sequence ID" value="NZ_CP157390.1"/>
</dbReference>
<protein>
    <submittedName>
        <fullName evidence="4">DUF4190 domain-containing protein</fullName>
    </submittedName>
</protein>
<sequence>MSDPDLNPQPLPPQQQPQQQPPLQQPQYGAYQPAQPGWNVLAIVGFILAFFVSIVGVILGFVALSQIKKTGEQGRGLAIAAIIIGFAEIVIGIIIAIIVAIALGVAATQYQNY</sequence>
<name>A0AAU7GB28_9MICO</name>
<keyword evidence="2" id="KW-1133">Transmembrane helix</keyword>
<dbReference type="InterPro" id="IPR025241">
    <property type="entry name" value="DUF4190"/>
</dbReference>
<feature type="region of interest" description="Disordered" evidence="1">
    <location>
        <begin position="1"/>
        <end position="30"/>
    </location>
</feature>
<evidence type="ECO:0000256" key="1">
    <source>
        <dbReference type="SAM" id="MobiDB-lite"/>
    </source>
</evidence>
<gene>
    <name evidence="4" type="ORF">AAME72_17655</name>
</gene>
<keyword evidence="2" id="KW-0472">Membrane</keyword>